<dbReference type="InterPro" id="IPR058922">
    <property type="entry name" value="WHD_DRP"/>
</dbReference>
<dbReference type="InterPro" id="IPR032675">
    <property type="entry name" value="LRR_dom_sf"/>
</dbReference>
<protein>
    <recommendedName>
        <fullName evidence="9">Disease resistance RPP13-like protein 1</fullName>
    </recommendedName>
</protein>
<feature type="domain" description="Disease resistance protein winged helix" evidence="5">
    <location>
        <begin position="161"/>
        <end position="228"/>
    </location>
</feature>
<evidence type="ECO:0000256" key="3">
    <source>
        <dbReference type="ARBA" id="ARBA00022821"/>
    </source>
</evidence>
<evidence type="ECO:0000313" key="7">
    <source>
        <dbReference type="EMBL" id="KAK9938811.1"/>
    </source>
</evidence>
<proteinExistence type="predicted"/>
<evidence type="ECO:0000259" key="6">
    <source>
        <dbReference type="Pfam" id="PF25019"/>
    </source>
</evidence>
<evidence type="ECO:0000256" key="2">
    <source>
        <dbReference type="ARBA" id="ARBA00022737"/>
    </source>
</evidence>
<gene>
    <name evidence="7" type="ORF">M0R45_015531</name>
</gene>
<dbReference type="Proteomes" id="UP001457282">
    <property type="component" value="Unassembled WGS sequence"/>
</dbReference>
<dbReference type="AlphaFoldDB" id="A0AAW1XR37"/>
<feature type="domain" description="R13L1/DRL21-like LRR repeat region" evidence="6">
    <location>
        <begin position="424"/>
        <end position="546"/>
    </location>
</feature>
<dbReference type="Gene3D" id="3.80.10.10">
    <property type="entry name" value="Ribonuclease Inhibitor"/>
    <property type="match status" value="2"/>
</dbReference>
<evidence type="ECO:0000259" key="4">
    <source>
        <dbReference type="Pfam" id="PF00931"/>
    </source>
</evidence>
<dbReference type="GO" id="GO:0006952">
    <property type="term" value="P:defense response"/>
    <property type="evidence" value="ECO:0007669"/>
    <property type="project" value="UniProtKB-KW"/>
</dbReference>
<organism evidence="7 8">
    <name type="scientific">Rubus argutus</name>
    <name type="common">Southern blackberry</name>
    <dbReference type="NCBI Taxonomy" id="59490"/>
    <lineage>
        <taxon>Eukaryota</taxon>
        <taxon>Viridiplantae</taxon>
        <taxon>Streptophyta</taxon>
        <taxon>Embryophyta</taxon>
        <taxon>Tracheophyta</taxon>
        <taxon>Spermatophyta</taxon>
        <taxon>Magnoliopsida</taxon>
        <taxon>eudicotyledons</taxon>
        <taxon>Gunneridae</taxon>
        <taxon>Pentapetalae</taxon>
        <taxon>rosids</taxon>
        <taxon>fabids</taxon>
        <taxon>Rosales</taxon>
        <taxon>Rosaceae</taxon>
        <taxon>Rosoideae</taxon>
        <taxon>Rosoideae incertae sedis</taxon>
        <taxon>Rubus</taxon>
    </lineage>
</organism>
<reference evidence="7 8" key="1">
    <citation type="journal article" date="2023" name="G3 (Bethesda)">
        <title>A chromosome-length genome assembly and annotation of blackberry (Rubus argutus, cv. 'Hillquist').</title>
        <authorList>
            <person name="Bruna T."/>
            <person name="Aryal R."/>
            <person name="Dudchenko O."/>
            <person name="Sargent D.J."/>
            <person name="Mead D."/>
            <person name="Buti M."/>
            <person name="Cavallini A."/>
            <person name="Hytonen T."/>
            <person name="Andres J."/>
            <person name="Pham M."/>
            <person name="Weisz D."/>
            <person name="Mascagni F."/>
            <person name="Usai G."/>
            <person name="Natali L."/>
            <person name="Bassil N."/>
            <person name="Fernandez G.E."/>
            <person name="Lomsadze A."/>
            <person name="Armour M."/>
            <person name="Olukolu B."/>
            <person name="Poorten T."/>
            <person name="Britton C."/>
            <person name="Davik J."/>
            <person name="Ashrafi H."/>
            <person name="Aiden E.L."/>
            <person name="Borodovsky M."/>
            <person name="Worthington M."/>
        </authorList>
    </citation>
    <scope>NUCLEOTIDE SEQUENCE [LARGE SCALE GENOMIC DNA]</scope>
    <source>
        <strain evidence="7">PI 553951</strain>
    </source>
</reference>
<name>A0AAW1XR37_RUBAR</name>
<dbReference type="Gene3D" id="3.40.50.300">
    <property type="entry name" value="P-loop containing nucleotide triphosphate hydrolases"/>
    <property type="match status" value="1"/>
</dbReference>
<evidence type="ECO:0000259" key="5">
    <source>
        <dbReference type="Pfam" id="PF23559"/>
    </source>
</evidence>
<dbReference type="InterPro" id="IPR042197">
    <property type="entry name" value="Apaf_helical"/>
</dbReference>
<dbReference type="InterPro" id="IPR056789">
    <property type="entry name" value="LRR_R13L1-DRL21"/>
</dbReference>
<dbReference type="PANTHER" id="PTHR36766">
    <property type="entry name" value="PLANT BROAD-SPECTRUM MILDEW RESISTANCE PROTEIN RPW8"/>
    <property type="match status" value="1"/>
</dbReference>
<dbReference type="InterPro" id="IPR027417">
    <property type="entry name" value="P-loop_NTPase"/>
</dbReference>
<dbReference type="InterPro" id="IPR002182">
    <property type="entry name" value="NB-ARC"/>
</dbReference>
<keyword evidence="2" id="KW-0677">Repeat</keyword>
<comment type="caution">
    <text evidence="7">The sequence shown here is derived from an EMBL/GenBank/DDBJ whole genome shotgun (WGS) entry which is preliminary data.</text>
</comment>
<dbReference type="PANTHER" id="PTHR36766:SF51">
    <property type="entry name" value="DISEASE RESISTANCE RPP13-LIKE PROTEIN 1"/>
    <property type="match status" value="1"/>
</dbReference>
<feature type="domain" description="NB-ARC" evidence="4">
    <location>
        <begin position="2"/>
        <end position="77"/>
    </location>
</feature>
<dbReference type="InterPro" id="IPR036388">
    <property type="entry name" value="WH-like_DNA-bd_sf"/>
</dbReference>
<dbReference type="FunFam" id="1.10.10.10:FF:000322">
    <property type="entry name" value="Probable disease resistance protein At1g63360"/>
    <property type="match status" value="1"/>
</dbReference>
<dbReference type="Gene3D" id="1.10.10.10">
    <property type="entry name" value="Winged helix-like DNA-binding domain superfamily/Winged helix DNA-binding domain"/>
    <property type="match status" value="1"/>
</dbReference>
<keyword evidence="1" id="KW-0433">Leucine-rich repeat</keyword>
<dbReference type="GO" id="GO:0043531">
    <property type="term" value="F:ADP binding"/>
    <property type="evidence" value="ECO:0007669"/>
    <property type="project" value="InterPro"/>
</dbReference>
<dbReference type="SUPFAM" id="SSF52058">
    <property type="entry name" value="L domain-like"/>
    <property type="match status" value="1"/>
</dbReference>
<accession>A0AAW1XR37</accession>
<evidence type="ECO:0000256" key="1">
    <source>
        <dbReference type="ARBA" id="ARBA00022614"/>
    </source>
</evidence>
<evidence type="ECO:0000313" key="8">
    <source>
        <dbReference type="Proteomes" id="UP001457282"/>
    </source>
</evidence>
<dbReference type="Pfam" id="PF00931">
    <property type="entry name" value="NB-ARC"/>
    <property type="match status" value="1"/>
</dbReference>
<dbReference type="SUPFAM" id="SSF52540">
    <property type="entry name" value="P-loop containing nucleoside triphosphate hydrolases"/>
    <property type="match status" value="1"/>
</dbReference>
<keyword evidence="8" id="KW-1185">Reference proteome</keyword>
<dbReference type="Pfam" id="PF25019">
    <property type="entry name" value="LRR_R13L1-DRL21"/>
    <property type="match status" value="1"/>
</dbReference>
<dbReference type="Gene3D" id="1.10.8.430">
    <property type="entry name" value="Helical domain of apoptotic protease-activating factors"/>
    <property type="match status" value="1"/>
</dbReference>
<evidence type="ECO:0008006" key="9">
    <source>
        <dbReference type="Google" id="ProtNLM"/>
    </source>
</evidence>
<dbReference type="EMBL" id="JBEDUW010000003">
    <property type="protein sequence ID" value="KAK9938811.1"/>
    <property type="molecule type" value="Genomic_DNA"/>
</dbReference>
<dbReference type="Pfam" id="PF23559">
    <property type="entry name" value="WHD_DRP"/>
    <property type="match status" value="1"/>
</dbReference>
<sequence length="746" mass="85172">MGKKFLFVLDDVWNENYITWDVLRCPFKFGMHGSRIIVTTRNEGVASMMGTLPTHHLLLMSEEDCLLIFSKHAFKNADVSANPTLEVIGKQIVKKCKGLPLAAKSLGGLLCSTLNIDEWEKILESDIWELPDKESTILPALWLSYYYLPQHLKRCFAYCSIFPKGYVFERSELVLLWLAEDLLQSKNKKIVEEVGEEYFDNLISRSFFQHSSTGFNCFTMHDLISDLAKFVSGEFCLRLEEDDNSFNILTKTRHLSYMRNCCNGFEKFEALQEARYLRSFLPLQRVQLWSERFQMLDKVLHDLLPTLRCLRVLNLSRYDIRQLPNSISNLKHLRYLNLSWTSIEKLPDTMCTLYSLQTLLLSHCEALAHLPTNLGRLTNLRHLDIGDIGGTNLEKMPPQIGKLKDLQMLSDFVLDKPNARNDILELKELKHLHGTLRISGLQNIVYAVDALEANMREKKSLTHLILEFGGYTEDSQKDREVLNNLQPHSNLKELTIDSYRGTRFPGWLGDHSSSNLVHLDIAKCTNCCFLPPLGHLPSLRELHIDELNGVVSIGPEFYGNDAIIKPFKSLQILEFKNMRRWQEWSYVGDNKEGGAFPSLSRLHLEDCPKLMGILPLDYFPMLQSLTVLNANIESLTMSQGSICPKMSSLKMYDCWNFVCFPDGGLHAPNLTAIDIDGYTNLRSLPEHMDTLLRSLESISIGLCPELESFPEGGLPPELKSLNIRSCKNSLQTECNGDYKNSPLSKS</sequence>
<keyword evidence="3" id="KW-0611">Plant defense</keyword>